<feature type="domain" description="DUF6273" evidence="1">
    <location>
        <begin position="133"/>
        <end position="317"/>
    </location>
</feature>
<gene>
    <name evidence="2" type="ORF">QUW25_04565</name>
</gene>
<proteinExistence type="predicted"/>
<organism evidence="2 3">
    <name type="scientific">Thermophilibacter provencensis</name>
    <dbReference type="NCBI Taxonomy" id="1852386"/>
    <lineage>
        <taxon>Bacteria</taxon>
        <taxon>Bacillati</taxon>
        <taxon>Actinomycetota</taxon>
        <taxon>Coriobacteriia</taxon>
        <taxon>Coriobacteriales</taxon>
        <taxon>Atopobiaceae</taxon>
        <taxon>Thermophilibacter</taxon>
    </lineage>
</organism>
<reference evidence="2" key="2">
    <citation type="submission" date="2023-06" db="EMBL/GenBank/DDBJ databases">
        <authorList>
            <person name="Zeman M."/>
            <person name="Kubasova T."/>
            <person name="Jahodarova E."/>
            <person name="Nykrynova M."/>
            <person name="Rychlik I."/>
        </authorList>
    </citation>
    <scope>NUCLEOTIDE SEQUENCE</scope>
    <source>
        <strain evidence="2">153_Feed</strain>
    </source>
</reference>
<dbReference type="Pfam" id="PF19789">
    <property type="entry name" value="DUF6273"/>
    <property type="match status" value="1"/>
</dbReference>
<keyword evidence="3" id="KW-1185">Reference proteome</keyword>
<reference evidence="2" key="1">
    <citation type="submission" date="2023-06" db="EMBL/GenBank/DDBJ databases">
        <title>Identification and characterization of horizontal gene transfer across gut microbiota members of farm animals based on homology search.</title>
        <authorList>
            <person name="Schwarzerova J."/>
            <person name="Nykrynova M."/>
            <person name="Jureckova K."/>
            <person name="Cejkova D."/>
            <person name="Rychlik I."/>
        </authorList>
    </citation>
    <scope>NUCLEOTIDE SEQUENCE</scope>
    <source>
        <strain evidence="2">153_Feed</strain>
    </source>
</reference>
<dbReference type="EMBL" id="JAUDEA010000005">
    <property type="protein sequence ID" value="MDM8270946.1"/>
    <property type="molecule type" value="Genomic_DNA"/>
</dbReference>
<dbReference type="Proteomes" id="UP001529256">
    <property type="component" value="Unassembled WGS sequence"/>
</dbReference>
<comment type="caution">
    <text evidence="2">The sequence shown here is derived from an EMBL/GenBank/DDBJ whole genome shotgun (WGS) entry which is preliminary data.</text>
</comment>
<dbReference type="InterPro" id="IPR046240">
    <property type="entry name" value="DUF6273"/>
</dbReference>
<evidence type="ECO:0000313" key="3">
    <source>
        <dbReference type="Proteomes" id="UP001529256"/>
    </source>
</evidence>
<dbReference type="RefSeq" id="WP_289511039.1">
    <property type="nucleotide sequence ID" value="NZ_JAUDEA010000005.1"/>
</dbReference>
<evidence type="ECO:0000313" key="2">
    <source>
        <dbReference type="EMBL" id="MDM8270946.1"/>
    </source>
</evidence>
<accession>A0ABT7V2X2</accession>
<sequence>MSRRGGGCLTAAAVALSLVVLALAAGLVCLVLTNGAPTAEVGAPLEEELVPKAFDEYAWGELSEVAAMISSAPSDEEGRAIAEKYGVSVGSVRPLALDDGRTCSLTVVGIRADERADGSGVSGLTLMASPISVRAMNEEETNAGGWESSDLRSWLAAEGMGLLPGELAEAIVPVRKLTNNVGVTSDAASVTETDDSLWLFSASEVCGTVTWFTDEYGVEPNAHTGYVDFAPYDALLNLEGEQYEYFSAAGVSASSDPQGALRLTYGGSETSWWYRTAYPFTYVGGDECYFYQVMASGYPSTTGLATSASGVTVGFCL</sequence>
<protein>
    <submittedName>
        <fullName evidence="2">DUF6273 domain-containing protein</fullName>
    </submittedName>
</protein>
<evidence type="ECO:0000259" key="1">
    <source>
        <dbReference type="Pfam" id="PF19789"/>
    </source>
</evidence>
<name>A0ABT7V2X2_9ACTN</name>